<name>A0A5M6BSL2_9TREE</name>
<sequence>MPLTEADLSASSIDDGSLTPNDTPPASLDPNDRSNAPRSPKPQLVLFDPRSGQQETIDLSSASSVLTLDDYKKLNKRTTERGMISGLIGGGVVTYLVKRFMPKTPSRNALSLTFLFSSAFISFSTSRALLVSEILKIRMKARQQALANGDLPDAGGDGMSGFGGGVGGSPQSDPMFSSGSSPFGSGSGTGDSPNDLSSPENQNRATRTQIPRRFPPPTRQNVPQGGAERDPEFGERERQIRDELARLGRAPERKRWAKGKGLEGEVEEENEMRDPYALPGLPRNQ</sequence>
<evidence type="ECO:0000256" key="1">
    <source>
        <dbReference type="SAM" id="MobiDB-lite"/>
    </source>
</evidence>
<proteinExistence type="predicted"/>
<feature type="region of interest" description="Disordered" evidence="1">
    <location>
        <begin position="1"/>
        <end position="43"/>
    </location>
</feature>
<feature type="compositionally biased region" description="Polar residues" evidence="1">
    <location>
        <begin position="9"/>
        <end position="21"/>
    </location>
</feature>
<protein>
    <submittedName>
        <fullName evidence="2">Uncharacterized protein</fullName>
    </submittedName>
</protein>
<reference evidence="2" key="1">
    <citation type="submission" date="2017-08" db="EMBL/GenBank/DDBJ databases">
        <authorList>
            <person name="Cuomo C."/>
            <person name="Billmyre B."/>
            <person name="Heitman J."/>
        </authorList>
    </citation>
    <scope>NUCLEOTIDE SEQUENCE</scope>
    <source>
        <strain evidence="2">CBS 12478</strain>
    </source>
</reference>
<feature type="compositionally biased region" description="Gly residues" evidence="1">
    <location>
        <begin position="155"/>
        <end position="168"/>
    </location>
</feature>
<organism evidence="2 3">
    <name type="scientific">Kwoniella shandongensis</name>
    <dbReference type="NCBI Taxonomy" id="1734106"/>
    <lineage>
        <taxon>Eukaryota</taxon>
        <taxon>Fungi</taxon>
        <taxon>Dikarya</taxon>
        <taxon>Basidiomycota</taxon>
        <taxon>Agaricomycotina</taxon>
        <taxon>Tremellomycetes</taxon>
        <taxon>Tremellales</taxon>
        <taxon>Cryptococcaceae</taxon>
        <taxon>Kwoniella</taxon>
    </lineage>
</organism>
<feature type="compositionally biased region" description="Low complexity" evidence="1">
    <location>
        <begin position="169"/>
        <end position="184"/>
    </location>
</feature>
<accession>A0A5M6BSL2</accession>
<dbReference type="AlphaFoldDB" id="A0A5M6BSL2"/>
<keyword evidence="3" id="KW-1185">Reference proteome</keyword>
<evidence type="ECO:0000313" key="3">
    <source>
        <dbReference type="Proteomes" id="UP000322225"/>
    </source>
</evidence>
<dbReference type="OrthoDB" id="2563136at2759"/>
<gene>
    <name evidence="2" type="ORF">CI109_100160</name>
</gene>
<dbReference type="RefSeq" id="XP_031858806.1">
    <property type="nucleotide sequence ID" value="XM_032006887.1"/>
</dbReference>
<feature type="compositionally biased region" description="Polar residues" evidence="1">
    <location>
        <begin position="194"/>
        <end position="209"/>
    </location>
</feature>
<dbReference type="Proteomes" id="UP000322225">
    <property type="component" value="Chromosome 1"/>
</dbReference>
<feature type="compositionally biased region" description="Basic and acidic residues" evidence="1">
    <location>
        <begin position="227"/>
        <end position="254"/>
    </location>
</feature>
<dbReference type="GeneID" id="43591051"/>
<dbReference type="EMBL" id="CP144051">
    <property type="protein sequence ID" value="WWD15738.1"/>
    <property type="molecule type" value="Genomic_DNA"/>
</dbReference>
<dbReference type="KEGG" id="ksn:43591051"/>
<feature type="region of interest" description="Disordered" evidence="1">
    <location>
        <begin position="148"/>
        <end position="285"/>
    </location>
</feature>
<reference evidence="2" key="2">
    <citation type="submission" date="2024-01" db="EMBL/GenBank/DDBJ databases">
        <title>Comparative genomics of Cryptococcus and Kwoniella reveals pathogenesis evolution and contrasting modes of karyotype evolution via chromosome fusion or intercentromeric recombination.</title>
        <authorList>
            <person name="Coelho M.A."/>
            <person name="David-Palma M."/>
            <person name="Shea T."/>
            <person name="Bowers K."/>
            <person name="McGinley-Smith S."/>
            <person name="Mohammad A.W."/>
            <person name="Gnirke A."/>
            <person name="Yurkov A.M."/>
            <person name="Nowrousian M."/>
            <person name="Sun S."/>
            <person name="Cuomo C.A."/>
            <person name="Heitman J."/>
        </authorList>
    </citation>
    <scope>NUCLEOTIDE SEQUENCE</scope>
    <source>
        <strain evidence="2">CBS 12478</strain>
    </source>
</reference>
<evidence type="ECO:0000313" key="2">
    <source>
        <dbReference type="EMBL" id="WWD15738.1"/>
    </source>
</evidence>